<sequence length="281" mass="30720">MTRQFNRLTMMCCNRQGKVLPVTQSILHKICDGSATTTPVEADAEIKRFVATRPESAHNVRKSSSQGVSPLGSDPDLVIDSVESLIVQGGVDALTIRAVTRASGFSNGSIYRTFGSRGGLVGRMWIRAERRFLTLLTSLVDEAGNPLDAILAAAQASITYAEQYPQSAAVLFTMDRAEALSQPMPPAIADQLRVLDNEFDSILLRLSLDLWHRTDADSIDLMAACVLDLPRWVASRGRRYATPMVRDYLGGAVRAVLEVGPPSLTSDRELKAEEAIYRVLL</sequence>
<gene>
    <name evidence="4" type="ORF">F0Q45_14640</name>
</gene>
<name>A0A5B1BN37_MYCSI</name>
<evidence type="ECO:0000256" key="2">
    <source>
        <dbReference type="PROSITE-ProRule" id="PRU00335"/>
    </source>
</evidence>
<dbReference type="Pfam" id="PF00440">
    <property type="entry name" value="TetR_N"/>
    <property type="match status" value="1"/>
</dbReference>
<dbReference type="AlphaFoldDB" id="A0A5B1BN37"/>
<feature type="domain" description="HTH tetR-type" evidence="3">
    <location>
        <begin position="72"/>
        <end position="132"/>
    </location>
</feature>
<dbReference type="SUPFAM" id="SSF46689">
    <property type="entry name" value="Homeodomain-like"/>
    <property type="match status" value="1"/>
</dbReference>
<keyword evidence="5" id="KW-1185">Reference proteome</keyword>
<dbReference type="Proteomes" id="UP000324701">
    <property type="component" value="Unassembled WGS sequence"/>
</dbReference>
<dbReference type="GO" id="GO:0003677">
    <property type="term" value="F:DNA binding"/>
    <property type="evidence" value="ECO:0007669"/>
    <property type="project" value="UniProtKB-UniRule"/>
</dbReference>
<protein>
    <submittedName>
        <fullName evidence="4">TetR/AcrR family transcriptional regulator</fullName>
    </submittedName>
</protein>
<accession>A0A5B1BN37</accession>
<dbReference type="OrthoDB" id="4377220at2"/>
<reference evidence="4 5" key="1">
    <citation type="submission" date="2019-09" db="EMBL/GenBank/DDBJ databases">
        <title>Report of infection by Mycobacterium simiae a patient suffering from pulmonary tuberculosis.</title>
        <authorList>
            <person name="Mohanty P.S."/>
            <person name="Bansal A.K."/>
            <person name="Singh H."/>
            <person name="Sharma S."/>
            <person name="Patil S.A."/>
            <person name="Upadhaya P."/>
            <person name="Singh P.K."/>
            <person name="Kumar D."/>
            <person name="Kumar S."/>
            <person name="Singh R.K."/>
            <person name="Chaudhary B."/>
        </authorList>
    </citation>
    <scope>NUCLEOTIDE SEQUENCE [LARGE SCALE GENOMIC DNA]</scope>
    <source>
        <strain evidence="4 5">JAL-560-SIM</strain>
    </source>
</reference>
<evidence type="ECO:0000313" key="5">
    <source>
        <dbReference type="Proteomes" id="UP000324701"/>
    </source>
</evidence>
<dbReference type="Gene3D" id="1.10.357.10">
    <property type="entry name" value="Tetracycline Repressor, domain 2"/>
    <property type="match status" value="1"/>
</dbReference>
<comment type="caution">
    <text evidence="4">The sequence shown here is derived from an EMBL/GenBank/DDBJ whole genome shotgun (WGS) entry which is preliminary data.</text>
</comment>
<proteinExistence type="predicted"/>
<evidence type="ECO:0000256" key="1">
    <source>
        <dbReference type="ARBA" id="ARBA00023125"/>
    </source>
</evidence>
<feature type="DNA-binding region" description="H-T-H motif" evidence="2">
    <location>
        <begin position="95"/>
        <end position="114"/>
    </location>
</feature>
<evidence type="ECO:0000313" key="4">
    <source>
        <dbReference type="EMBL" id="KAA1249531.1"/>
    </source>
</evidence>
<evidence type="ECO:0000259" key="3">
    <source>
        <dbReference type="PROSITE" id="PS50977"/>
    </source>
</evidence>
<keyword evidence="1 2" id="KW-0238">DNA-binding</keyword>
<dbReference type="InterPro" id="IPR001647">
    <property type="entry name" value="HTH_TetR"/>
</dbReference>
<dbReference type="PROSITE" id="PS50977">
    <property type="entry name" value="HTH_TETR_2"/>
    <property type="match status" value="1"/>
</dbReference>
<organism evidence="4 5">
    <name type="scientific">Mycobacterium simiae</name>
    <name type="common">Mycobacterium habana</name>
    <dbReference type="NCBI Taxonomy" id="1784"/>
    <lineage>
        <taxon>Bacteria</taxon>
        <taxon>Bacillati</taxon>
        <taxon>Actinomycetota</taxon>
        <taxon>Actinomycetes</taxon>
        <taxon>Mycobacteriales</taxon>
        <taxon>Mycobacteriaceae</taxon>
        <taxon>Mycobacterium</taxon>
        <taxon>Mycobacterium simiae complex</taxon>
    </lineage>
</organism>
<dbReference type="EMBL" id="VTZN01000086">
    <property type="protein sequence ID" value="KAA1249531.1"/>
    <property type="molecule type" value="Genomic_DNA"/>
</dbReference>
<dbReference type="InterPro" id="IPR009057">
    <property type="entry name" value="Homeodomain-like_sf"/>
</dbReference>